<feature type="transmembrane region" description="Helical" evidence="1">
    <location>
        <begin position="6"/>
        <end position="28"/>
    </location>
</feature>
<dbReference type="AlphaFoldDB" id="A0A5Q2TH35"/>
<feature type="transmembrane region" description="Helical" evidence="1">
    <location>
        <begin position="139"/>
        <end position="165"/>
    </location>
</feature>
<evidence type="ECO:0000313" key="4">
    <source>
        <dbReference type="Proteomes" id="UP000339690"/>
    </source>
</evidence>
<dbReference type="Pfam" id="PF07331">
    <property type="entry name" value="TctB"/>
    <property type="match status" value="1"/>
</dbReference>
<protein>
    <recommendedName>
        <fullName evidence="2">DUF1468 domain-containing protein</fullName>
    </recommendedName>
</protein>
<name>A0A5Q2TH35_9BACI</name>
<dbReference type="EMBL" id="CP045915">
    <property type="protein sequence ID" value="QGH33507.1"/>
    <property type="molecule type" value="Genomic_DNA"/>
</dbReference>
<organism evidence="3 4">
    <name type="scientific">Gracilibacillus salitolerans</name>
    <dbReference type="NCBI Taxonomy" id="2663022"/>
    <lineage>
        <taxon>Bacteria</taxon>
        <taxon>Bacillati</taxon>
        <taxon>Bacillota</taxon>
        <taxon>Bacilli</taxon>
        <taxon>Bacillales</taxon>
        <taxon>Bacillaceae</taxon>
        <taxon>Gracilibacillus</taxon>
    </lineage>
</organism>
<dbReference type="InterPro" id="IPR009936">
    <property type="entry name" value="DUF1468"/>
</dbReference>
<accession>A0A5Q2TH35</accession>
<dbReference type="KEGG" id="grc:GI584_05510"/>
<keyword evidence="1" id="KW-1133">Transmembrane helix</keyword>
<keyword evidence="4" id="KW-1185">Reference proteome</keyword>
<proteinExistence type="predicted"/>
<gene>
    <name evidence="3" type="ORF">GI584_05510</name>
</gene>
<feature type="domain" description="DUF1468" evidence="2">
    <location>
        <begin position="11"/>
        <end position="166"/>
    </location>
</feature>
<evidence type="ECO:0000256" key="1">
    <source>
        <dbReference type="SAM" id="Phobius"/>
    </source>
</evidence>
<reference evidence="3 4" key="1">
    <citation type="submission" date="2019-11" db="EMBL/GenBank/DDBJ databases">
        <title>Gracilibacillus salitolerans sp. nov., a moderate halophile isolated from a saline soil in northwest China.</title>
        <authorList>
            <person name="Gan L."/>
        </authorList>
    </citation>
    <scope>NUCLEOTIDE SEQUENCE [LARGE SCALE GENOMIC DNA]</scope>
    <source>
        <strain evidence="3 4">SCU50</strain>
    </source>
</reference>
<keyword evidence="1" id="KW-0812">Transmembrane</keyword>
<dbReference type="Proteomes" id="UP000339690">
    <property type="component" value="Chromosome"/>
</dbReference>
<keyword evidence="1" id="KW-0472">Membrane</keyword>
<sequence>MTMKKIAIEIIMFISGIIFLVTAFRIKAGGFSGDVLNQRNYVLILVGLLLILSAISIVRTLLWERNKKADKVKKTVQETEQVVESAENKSNKPVNKNIYITIGLILLFIIGFTHIGFYVSSFVFVFAMTWMMFNWKRNLWIRSLIFSLALNGTFFILFQFINVYFPDNTLLF</sequence>
<evidence type="ECO:0000259" key="2">
    <source>
        <dbReference type="Pfam" id="PF07331"/>
    </source>
</evidence>
<evidence type="ECO:0000313" key="3">
    <source>
        <dbReference type="EMBL" id="QGH33507.1"/>
    </source>
</evidence>
<feature type="transmembrane region" description="Helical" evidence="1">
    <location>
        <begin position="40"/>
        <end position="62"/>
    </location>
</feature>
<feature type="transmembrane region" description="Helical" evidence="1">
    <location>
        <begin position="98"/>
        <end position="127"/>
    </location>
</feature>